<name>A0A6L5XXU9_9FIRM</name>
<reference evidence="1 2" key="1">
    <citation type="submission" date="2019-08" db="EMBL/GenBank/DDBJ databases">
        <title>In-depth cultivation of the pig gut microbiome towards novel bacterial diversity and tailored functional studies.</title>
        <authorList>
            <person name="Wylensek D."/>
            <person name="Hitch T.C.A."/>
            <person name="Clavel T."/>
        </authorList>
    </citation>
    <scope>NUCLEOTIDE SEQUENCE [LARGE SCALE GENOMIC DNA]</scope>
    <source>
        <strain evidence="1 2">WCA-693-APC-MOT-I</strain>
    </source>
</reference>
<proteinExistence type="predicted"/>
<evidence type="ECO:0000313" key="2">
    <source>
        <dbReference type="Proteomes" id="UP000482209"/>
    </source>
</evidence>
<comment type="caution">
    <text evidence="1">The sequence shown here is derived from an EMBL/GenBank/DDBJ whole genome shotgun (WGS) entry which is preliminary data.</text>
</comment>
<keyword evidence="2" id="KW-1185">Reference proteome</keyword>
<organism evidence="1 2">
    <name type="scientific">Velocimicrobium porci</name>
    <dbReference type="NCBI Taxonomy" id="2606634"/>
    <lineage>
        <taxon>Bacteria</taxon>
        <taxon>Bacillati</taxon>
        <taxon>Bacillota</taxon>
        <taxon>Clostridia</taxon>
        <taxon>Lachnospirales</taxon>
        <taxon>Lachnospiraceae</taxon>
        <taxon>Velocimicrobium</taxon>
    </lineage>
</organism>
<accession>A0A6L5XXU9</accession>
<gene>
    <name evidence="1" type="ORF">FYJ58_02740</name>
</gene>
<evidence type="ECO:0000313" key="1">
    <source>
        <dbReference type="EMBL" id="MSS62793.1"/>
    </source>
</evidence>
<protein>
    <submittedName>
        <fullName evidence="1">Uncharacterized protein</fullName>
    </submittedName>
</protein>
<dbReference type="RefSeq" id="WP_154516886.1">
    <property type="nucleotide sequence ID" value="NZ_VUMT01000003.1"/>
</dbReference>
<dbReference type="Proteomes" id="UP000482209">
    <property type="component" value="Unassembled WGS sequence"/>
</dbReference>
<dbReference type="AlphaFoldDB" id="A0A6L5XXU9"/>
<sequence length="336" mass="39640">MADNYVKLIDVDTGFIIVSSNMRVEIKYGQFAISLANSSCNDMYKLFSDFITHNHYLEMAQQLQKKSILPRLIGEDVIDLIFKDLYAPTTQLLAKDDISPQQAMAISRLLLHELKYNFMNDKQIDLNHLINYIPLIFVSDEVHQHIRKMLLTNTSAFTSDLQNEINQLNIPMSIMTLDDGTPVTVYEIENTLSYLVLDLQKYFLSKKRVVECHNCHKLFYPNYRKSEIYCRYKHADGSKTCNIKMQHSTDDDFAKLARRARGYQHSRCYNSSTQQKYNKTPDFLPSLYEEWSTECRQHHIYFKELDDFKGFQKWVDDTKFTANELEKRFQEYSNKK</sequence>
<dbReference type="EMBL" id="VUMT01000003">
    <property type="protein sequence ID" value="MSS62793.1"/>
    <property type="molecule type" value="Genomic_DNA"/>
</dbReference>